<gene>
    <name evidence="1" type="ORF">B0H17DRAFT_1150527</name>
</gene>
<keyword evidence="2" id="KW-1185">Reference proteome</keyword>
<proteinExistence type="predicted"/>
<name>A0AAD7BT19_MYCRO</name>
<reference evidence="1" key="1">
    <citation type="submission" date="2023-03" db="EMBL/GenBank/DDBJ databases">
        <title>Massive genome expansion in bonnet fungi (Mycena s.s.) driven by repeated elements and novel gene families across ecological guilds.</title>
        <authorList>
            <consortium name="Lawrence Berkeley National Laboratory"/>
            <person name="Harder C.B."/>
            <person name="Miyauchi S."/>
            <person name="Viragh M."/>
            <person name="Kuo A."/>
            <person name="Thoen E."/>
            <person name="Andreopoulos B."/>
            <person name="Lu D."/>
            <person name="Skrede I."/>
            <person name="Drula E."/>
            <person name="Henrissat B."/>
            <person name="Morin E."/>
            <person name="Kohler A."/>
            <person name="Barry K."/>
            <person name="LaButti K."/>
            <person name="Morin E."/>
            <person name="Salamov A."/>
            <person name="Lipzen A."/>
            <person name="Mereny Z."/>
            <person name="Hegedus B."/>
            <person name="Baldrian P."/>
            <person name="Stursova M."/>
            <person name="Weitz H."/>
            <person name="Taylor A."/>
            <person name="Grigoriev I.V."/>
            <person name="Nagy L.G."/>
            <person name="Martin F."/>
            <person name="Kauserud H."/>
        </authorList>
    </citation>
    <scope>NUCLEOTIDE SEQUENCE</scope>
    <source>
        <strain evidence="1">CBHHK067</strain>
    </source>
</reference>
<dbReference type="EMBL" id="JARKIE010000537">
    <property type="protein sequence ID" value="KAJ7629599.1"/>
    <property type="molecule type" value="Genomic_DNA"/>
</dbReference>
<accession>A0AAD7BT19</accession>
<organism evidence="1 2">
    <name type="scientific">Mycena rosella</name>
    <name type="common">Pink bonnet</name>
    <name type="synonym">Agaricus rosellus</name>
    <dbReference type="NCBI Taxonomy" id="1033263"/>
    <lineage>
        <taxon>Eukaryota</taxon>
        <taxon>Fungi</taxon>
        <taxon>Dikarya</taxon>
        <taxon>Basidiomycota</taxon>
        <taxon>Agaricomycotina</taxon>
        <taxon>Agaricomycetes</taxon>
        <taxon>Agaricomycetidae</taxon>
        <taxon>Agaricales</taxon>
        <taxon>Marasmiineae</taxon>
        <taxon>Mycenaceae</taxon>
        <taxon>Mycena</taxon>
    </lineage>
</organism>
<protein>
    <submittedName>
        <fullName evidence="1">Uncharacterized protein</fullName>
    </submittedName>
</protein>
<comment type="caution">
    <text evidence="1">The sequence shown here is derived from an EMBL/GenBank/DDBJ whole genome shotgun (WGS) entry which is preliminary data.</text>
</comment>
<sequence length="117" mass="12941">MSSLTALLSDDANADGVVLDDKRICHMLEAGMLPDLSHRYTKDTTAPKITDDKLDEWLRAVIVINKVCQYKDELMAFFVFNANADKSAAKKGKYKAADTGDECNSKNPSTTASCHFY</sequence>
<evidence type="ECO:0000313" key="1">
    <source>
        <dbReference type="EMBL" id="KAJ7629599.1"/>
    </source>
</evidence>
<evidence type="ECO:0000313" key="2">
    <source>
        <dbReference type="Proteomes" id="UP001221757"/>
    </source>
</evidence>
<dbReference type="Proteomes" id="UP001221757">
    <property type="component" value="Unassembled WGS sequence"/>
</dbReference>
<dbReference type="AlphaFoldDB" id="A0AAD7BT19"/>